<keyword evidence="1" id="KW-0479">Metal-binding</keyword>
<evidence type="ECO:0000256" key="4">
    <source>
        <dbReference type="SAM" id="MobiDB-lite"/>
    </source>
</evidence>
<dbReference type="EMBL" id="SRLO01000513">
    <property type="protein sequence ID" value="TNN53536.1"/>
    <property type="molecule type" value="Genomic_DNA"/>
</dbReference>
<evidence type="ECO:0000256" key="2">
    <source>
        <dbReference type="ARBA" id="ARBA00022771"/>
    </source>
</evidence>
<keyword evidence="3" id="KW-0862">Zinc</keyword>
<evidence type="ECO:0000256" key="3">
    <source>
        <dbReference type="ARBA" id="ARBA00022833"/>
    </source>
</evidence>
<dbReference type="AlphaFoldDB" id="A0A4Z2GJ97"/>
<dbReference type="Proteomes" id="UP000314294">
    <property type="component" value="Unassembled WGS sequence"/>
</dbReference>
<dbReference type="GO" id="GO:1990904">
    <property type="term" value="C:ribonucleoprotein complex"/>
    <property type="evidence" value="ECO:0007669"/>
    <property type="project" value="UniProtKB-KW"/>
</dbReference>
<organism evidence="6 7">
    <name type="scientific">Liparis tanakae</name>
    <name type="common">Tanaka's snailfish</name>
    <dbReference type="NCBI Taxonomy" id="230148"/>
    <lineage>
        <taxon>Eukaryota</taxon>
        <taxon>Metazoa</taxon>
        <taxon>Chordata</taxon>
        <taxon>Craniata</taxon>
        <taxon>Vertebrata</taxon>
        <taxon>Euteleostomi</taxon>
        <taxon>Actinopterygii</taxon>
        <taxon>Neopterygii</taxon>
        <taxon>Teleostei</taxon>
        <taxon>Neoteleostei</taxon>
        <taxon>Acanthomorphata</taxon>
        <taxon>Eupercaria</taxon>
        <taxon>Perciformes</taxon>
        <taxon>Cottioidei</taxon>
        <taxon>Cottales</taxon>
        <taxon>Liparidae</taxon>
        <taxon>Liparis</taxon>
    </lineage>
</organism>
<keyword evidence="6" id="KW-0687">Ribonucleoprotein</keyword>
<evidence type="ECO:0000313" key="6">
    <source>
        <dbReference type="EMBL" id="TNN53536.1"/>
    </source>
</evidence>
<evidence type="ECO:0000256" key="1">
    <source>
        <dbReference type="ARBA" id="ARBA00022723"/>
    </source>
</evidence>
<keyword evidence="7" id="KW-1185">Reference proteome</keyword>
<proteinExistence type="predicted"/>
<reference evidence="6 7" key="1">
    <citation type="submission" date="2019-03" db="EMBL/GenBank/DDBJ databases">
        <title>First draft genome of Liparis tanakae, snailfish: a comprehensive survey of snailfish specific genes.</title>
        <authorList>
            <person name="Kim W."/>
            <person name="Song I."/>
            <person name="Jeong J.-H."/>
            <person name="Kim D."/>
            <person name="Kim S."/>
            <person name="Ryu S."/>
            <person name="Song J.Y."/>
            <person name="Lee S.K."/>
        </authorList>
    </citation>
    <scope>NUCLEOTIDE SEQUENCE [LARGE SCALE GENOMIC DNA]</scope>
    <source>
        <tissue evidence="6">Muscle</tissue>
    </source>
</reference>
<accession>A0A4Z2GJ97</accession>
<comment type="caution">
    <text evidence="6">The sequence shown here is derived from an EMBL/GenBank/DDBJ whole genome shotgun (WGS) entry which is preliminary data.</text>
</comment>
<feature type="domain" description="CHHC U11-48K-type" evidence="5">
    <location>
        <begin position="1"/>
        <end position="15"/>
    </location>
</feature>
<evidence type="ECO:0000259" key="5">
    <source>
        <dbReference type="Pfam" id="PF05253"/>
    </source>
</evidence>
<dbReference type="GO" id="GO:0008270">
    <property type="term" value="F:zinc ion binding"/>
    <property type="evidence" value="ECO:0007669"/>
    <property type="project" value="UniProtKB-KW"/>
</dbReference>
<feature type="compositionally biased region" description="Low complexity" evidence="4">
    <location>
        <begin position="63"/>
        <end position="72"/>
    </location>
</feature>
<dbReference type="Pfam" id="PF05253">
    <property type="entry name" value="zf-U11-48K"/>
    <property type="match status" value="1"/>
</dbReference>
<dbReference type="InterPro" id="IPR022776">
    <property type="entry name" value="TRM13/UPF0224_CHHC_Znf_dom"/>
</dbReference>
<gene>
    <name evidence="6" type="primary">Snrnp48</name>
    <name evidence="6" type="ORF">EYF80_036236</name>
</gene>
<dbReference type="OrthoDB" id="69229at2759"/>
<evidence type="ECO:0000313" key="7">
    <source>
        <dbReference type="Proteomes" id="UP000314294"/>
    </source>
</evidence>
<feature type="region of interest" description="Disordered" evidence="4">
    <location>
        <begin position="45"/>
        <end position="92"/>
    </location>
</feature>
<keyword evidence="2" id="KW-0863">Zinc-finger</keyword>
<sequence length="92" mass="10511">MEQCPYDANHRVPPKTHLELMAEMRDYKRRRQSYRAKNVHITKKSYTEAASGGEAPGVAGASPRTRPTAPRAEPGEREQEEEEEEREVCLTL</sequence>
<name>A0A4Z2GJ97_9TELE</name>
<protein>
    <submittedName>
        <fullName evidence="6">U11/U12 small nuclear ribonucleoprotein</fullName>
    </submittedName>
</protein>